<comment type="caution">
    <text evidence="1">The sequence shown here is derived from an EMBL/GenBank/DDBJ whole genome shotgun (WGS) entry which is preliminary data.</text>
</comment>
<evidence type="ECO:0000313" key="1">
    <source>
        <dbReference type="EMBL" id="MPC85430.1"/>
    </source>
</evidence>
<dbReference type="Gene3D" id="2.100.10.20">
    <property type="entry name" value="Vitelline membrane outer layer protein I (VOMI)"/>
    <property type="match status" value="1"/>
</dbReference>
<accession>A0A5B7ILK0</accession>
<gene>
    <name evidence="1" type="ORF">E2C01_080206</name>
</gene>
<dbReference type="Proteomes" id="UP000324222">
    <property type="component" value="Unassembled WGS sequence"/>
</dbReference>
<dbReference type="EMBL" id="VSRR010068451">
    <property type="protein sequence ID" value="MPC85430.1"/>
    <property type="molecule type" value="Genomic_DNA"/>
</dbReference>
<dbReference type="Pfam" id="PF03762">
    <property type="entry name" value="VOMI"/>
    <property type="match status" value="1"/>
</dbReference>
<dbReference type="InterPro" id="IPR005515">
    <property type="entry name" value="VOMI"/>
</dbReference>
<evidence type="ECO:0000313" key="2">
    <source>
        <dbReference type="Proteomes" id="UP000324222"/>
    </source>
</evidence>
<name>A0A5B7ILK0_PORTR</name>
<proteinExistence type="predicted"/>
<dbReference type="AlphaFoldDB" id="A0A5B7ILK0"/>
<organism evidence="1 2">
    <name type="scientific">Portunus trituberculatus</name>
    <name type="common">Swimming crab</name>
    <name type="synonym">Neptunus trituberculatus</name>
    <dbReference type="NCBI Taxonomy" id="210409"/>
    <lineage>
        <taxon>Eukaryota</taxon>
        <taxon>Metazoa</taxon>
        <taxon>Ecdysozoa</taxon>
        <taxon>Arthropoda</taxon>
        <taxon>Crustacea</taxon>
        <taxon>Multicrustacea</taxon>
        <taxon>Malacostraca</taxon>
        <taxon>Eumalacostraca</taxon>
        <taxon>Eucarida</taxon>
        <taxon>Decapoda</taxon>
        <taxon>Pleocyemata</taxon>
        <taxon>Brachyura</taxon>
        <taxon>Eubrachyura</taxon>
        <taxon>Portunoidea</taxon>
        <taxon>Portunidae</taxon>
        <taxon>Portuninae</taxon>
        <taxon>Portunus</taxon>
    </lineage>
</organism>
<dbReference type="InterPro" id="IPR036706">
    <property type="entry name" value="VOMI_sf"/>
</dbReference>
<dbReference type="OrthoDB" id="6344411at2759"/>
<protein>
    <recommendedName>
        <fullName evidence="3">Vitelline membrane outer layer protein 1</fullName>
    </recommendedName>
</protein>
<evidence type="ECO:0008006" key="3">
    <source>
        <dbReference type="Google" id="ProtNLM"/>
    </source>
</evidence>
<reference evidence="1 2" key="1">
    <citation type="submission" date="2019-05" db="EMBL/GenBank/DDBJ databases">
        <title>Another draft genome of Portunus trituberculatus and its Hox gene families provides insights of decapod evolution.</title>
        <authorList>
            <person name="Jeong J.-H."/>
            <person name="Song I."/>
            <person name="Kim S."/>
            <person name="Choi T."/>
            <person name="Kim D."/>
            <person name="Ryu S."/>
            <person name="Kim W."/>
        </authorList>
    </citation>
    <scope>NUCLEOTIDE SEQUENCE [LARGE SCALE GENOMIC DNA]</scope>
    <source>
        <tissue evidence="1">Muscle</tissue>
    </source>
</reference>
<sequence length="94" mass="10592">MYVSSGHYFSLYIPYLTAQSTEPAREITIVEGRKVETVHVKIPRAAHARDYGDWGTWQACSEGNKICGLQVRLQNNHPLEDDAGVTDVDMYCCN</sequence>
<dbReference type="SUPFAM" id="SSF51092">
    <property type="entry name" value="Vitelline membrane outer protein-I (VMO-I)"/>
    <property type="match status" value="1"/>
</dbReference>
<keyword evidence="2" id="KW-1185">Reference proteome</keyword>